<organism evidence="2 3">
    <name type="scientific">Fusarium ambrosium</name>
    <dbReference type="NCBI Taxonomy" id="131363"/>
    <lineage>
        <taxon>Eukaryota</taxon>
        <taxon>Fungi</taxon>
        <taxon>Dikarya</taxon>
        <taxon>Ascomycota</taxon>
        <taxon>Pezizomycotina</taxon>
        <taxon>Sordariomycetes</taxon>
        <taxon>Hypocreomycetidae</taxon>
        <taxon>Hypocreales</taxon>
        <taxon>Nectriaceae</taxon>
        <taxon>Fusarium</taxon>
        <taxon>Fusarium solani species complex</taxon>
    </lineage>
</organism>
<feature type="compositionally biased region" description="Polar residues" evidence="1">
    <location>
        <begin position="122"/>
        <end position="131"/>
    </location>
</feature>
<accession>A0A428TZN2</accession>
<name>A0A428TZN2_9HYPO</name>
<feature type="region of interest" description="Disordered" evidence="1">
    <location>
        <begin position="1"/>
        <end position="26"/>
    </location>
</feature>
<evidence type="ECO:0000256" key="1">
    <source>
        <dbReference type="SAM" id="MobiDB-lite"/>
    </source>
</evidence>
<proteinExistence type="predicted"/>
<reference evidence="2 3" key="1">
    <citation type="submission" date="2017-06" db="EMBL/GenBank/DDBJ databases">
        <title>Cmopartive genomic analysis of Ambrosia Fusariam Clade fungi.</title>
        <authorList>
            <person name="Stajich J.E."/>
            <person name="Carrillo J."/>
            <person name="Kijimoto T."/>
            <person name="Eskalen A."/>
            <person name="O'Donnell K."/>
            <person name="Kasson M."/>
        </authorList>
    </citation>
    <scope>NUCLEOTIDE SEQUENCE [LARGE SCALE GENOMIC DNA]</scope>
    <source>
        <strain evidence="2 3">NRRL 20438</strain>
    </source>
</reference>
<sequence length="138" mass="15444">MQREEDALGRCQPGPEPGAWDDAKESPPGWARYLIFGVQSTRRGTAQQLERPAAVNRGRSSQQQPTQGTFLTAPFLPGAERHGQSNGSDPWISVLILMKLGFLSYVYVQHRQLIQIHGPNLPSCQDQGQIRNDNRSHR</sequence>
<feature type="region of interest" description="Disordered" evidence="1">
    <location>
        <begin position="44"/>
        <end position="86"/>
    </location>
</feature>
<keyword evidence="3" id="KW-1185">Reference proteome</keyword>
<feature type="compositionally biased region" description="Polar residues" evidence="1">
    <location>
        <begin position="58"/>
        <end position="70"/>
    </location>
</feature>
<evidence type="ECO:0000313" key="2">
    <source>
        <dbReference type="EMBL" id="RSM07509.1"/>
    </source>
</evidence>
<dbReference type="EMBL" id="NIZV01000114">
    <property type="protein sequence ID" value="RSM07509.1"/>
    <property type="molecule type" value="Genomic_DNA"/>
</dbReference>
<feature type="region of interest" description="Disordered" evidence="1">
    <location>
        <begin position="118"/>
        <end position="138"/>
    </location>
</feature>
<dbReference type="AlphaFoldDB" id="A0A428TZN2"/>
<evidence type="ECO:0000313" key="3">
    <source>
        <dbReference type="Proteomes" id="UP000288429"/>
    </source>
</evidence>
<dbReference type="Proteomes" id="UP000288429">
    <property type="component" value="Unassembled WGS sequence"/>
</dbReference>
<gene>
    <name evidence="2" type="ORF">CDV31_008598</name>
</gene>
<protein>
    <submittedName>
        <fullName evidence="2">Uncharacterized protein</fullName>
    </submittedName>
</protein>
<comment type="caution">
    <text evidence="2">The sequence shown here is derived from an EMBL/GenBank/DDBJ whole genome shotgun (WGS) entry which is preliminary data.</text>
</comment>